<dbReference type="Gene3D" id="3.80.10.10">
    <property type="entry name" value="Ribonuclease Inhibitor"/>
    <property type="match status" value="1"/>
</dbReference>
<evidence type="ECO:0000313" key="3">
    <source>
        <dbReference type="RefSeq" id="XP_016984050.1"/>
    </source>
</evidence>
<dbReference type="InterPro" id="IPR032675">
    <property type="entry name" value="LRR_dom_sf"/>
</dbReference>
<reference evidence="2" key="1">
    <citation type="journal article" date="2021" name="Elife">
        <title>Highly contiguous assemblies of 101 drosophilid genomes.</title>
        <authorList>
            <person name="Kim B.Y."/>
            <person name="Wang J.R."/>
            <person name="Miller D.E."/>
            <person name="Barmina O."/>
            <person name="Delaney E."/>
            <person name="Thompson A."/>
            <person name="Comeault A.A."/>
            <person name="Peede D."/>
            <person name="D'Agostino E.R."/>
            <person name="Pelaez J."/>
            <person name="Aguilar J.M."/>
            <person name="Haji D."/>
            <person name="Matsunaga T."/>
            <person name="Armstrong E.E."/>
            <person name="Zych M."/>
            <person name="Ogawa Y."/>
            <person name="Stamenkovic-Radak M."/>
            <person name="Jelic M."/>
            <person name="Veselinovic M.S."/>
            <person name="Tanaskovic M."/>
            <person name="Eric P."/>
            <person name="Gao J.J."/>
            <person name="Katoh T.K."/>
            <person name="Toda M.J."/>
            <person name="Watabe H."/>
            <person name="Watada M."/>
            <person name="Davis J.S."/>
            <person name="Moyle L.C."/>
            <person name="Manoli G."/>
            <person name="Bertolini E."/>
            <person name="Kostal V."/>
            <person name="Hawley R.S."/>
            <person name="Takahashi A."/>
            <person name="Jones C.D."/>
            <person name="Price D.K."/>
            <person name="Whiteman N."/>
            <person name="Kopp A."/>
            <person name="Matute D.R."/>
            <person name="Petrov D.A."/>
        </authorList>
    </citation>
    <scope>NUCLEOTIDE SEQUENCE [LARGE SCALE GENOMIC DNA]</scope>
</reference>
<dbReference type="GeneID" id="108048086"/>
<dbReference type="EnsemblMetazoa" id="XM_017128561.2">
    <property type="protein sequence ID" value="XP_016984050.1"/>
    <property type="gene ID" value="LOC108048086"/>
</dbReference>
<reference evidence="1" key="3">
    <citation type="submission" date="2025-05" db="UniProtKB">
        <authorList>
            <consortium name="EnsemblMetazoa"/>
        </authorList>
    </citation>
    <scope>IDENTIFICATION</scope>
</reference>
<sequence length="417" mass="47525">MASSCNILNLPVEVLALIFKELSSIKDKLNLAYAHPILGKAFAFEAGDTYKKIDFEERPIREWSQILVLCGSSVSRISKRTVSQTVVVTKLASKYCPNLEEFFIPVRRNFWNHISPLLLTLQNLNWVGFTNDFQMVNLVDTLLKLPKLNNLQVLGFCRGDLERLKELVNLEELTILNKNEDPIDIYKICSPMKKLNELEVKFGFIRIPEEIGGDQLWPKLDLLRIGYGMFYTQLPYLPSLKFLTIDNTAAHMKLNNIFGTTVTKYAETLESLRFCSETLRDIDLQEAATISKLRALKRLECQLEDNFYIDHYITNLNQLEELSLQNSSQITNCGILILMHRCKKLRKLDVFGCRLINNDLIMPAVAILCINGVQPDNPVVLTVDRNFGSVHKSLCADVLVVQGHSSFAFFDLLSLLS</sequence>
<gene>
    <name evidence="3" type="primary">LOC108048086</name>
    <name evidence="1" type="synonym">108048086</name>
</gene>
<keyword evidence="2" id="KW-1185">Reference proteome</keyword>
<evidence type="ECO:0000313" key="2">
    <source>
        <dbReference type="Proteomes" id="UP001652680"/>
    </source>
</evidence>
<proteinExistence type="predicted"/>
<dbReference type="RefSeq" id="XP_016984050.1">
    <property type="nucleotide sequence ID" value="XM_017128561.1"/>
</dbReference>
<dbReference type="AlphaFoldDB" id="A0A6P4F0W6"/>
<organism evidence="3">
    <name type="scientific">Drosophila rhopaloa</name>
    <name type="common">Fruit fly</name>
    <dbReference type="NCBI Taxonomy" id="1041015"/>
    <lineage>
        <taxon>Eukaryota</taxon>
        <taxon>Metazoa</taxon>
        <taxon>Ecdysozoa</taxon>
        <taxon>Arthropoda</taxon>
        <taxon>Hexapoda</taxon>
        <taxon>Insecta</taxon>
        <taxon>Pterygota</taxon>
        <taxon>Neoptera</taxon>
        <taxon>Endopterygota</taxon>
        <taxon>Diptera</taxon>
        <taxon>Brachycera</taxon>
        <taxon>Muscomorpha</taxon>
        <taxon>Ephydroidea</taxon>
        <taxon>Drosophilidae</taxon>
        <taxon>Drosophila</taxon>
        <taxon>Sophophora</taxon>
    </lineage>
</organism>
<reference evidence="3" key="2">
    <citation type="submission" date="2025-04" db="UniProtKB">
        <authorList>
            <consortium name="RefSeq"/>
        </authorList>
    </citation>
    <scope>IDENTIFICATION</scope>
</reference>
<protein>
    <submittedName>
        <fullName evidence="3">Uncharacterized protein LOC108048086</fullName>
    </submittedName>
</protein>
<evidence type="ECO:0000313" key="1">
    <source>
        <dbReference type="EnsemblMetazoa" id="XP_016984050.1"/>
    </source>
</evidence>
<accession>A0A6P4F0W6</accession>
<dbReference type="Proteomes" id="UP001652680">
    <property type="component" value="Unassembled WGS sequence"/>
</dbReference>
<name>A0A6P4F0W6_DRORH</name>
<dbReference type="OrthoDB" id="6492012at2759"/>
<dbReference type="SUPFAM" id="SSF52058">
    <property type="entry name" value="L domain-like"/>
    <property type="match status" value="1"/>
</dbReference>